<proteinExistence type="predicted"/>
<accession>A0AAV2HSQ7</accession>
<dbReference type="GO" id="GO:0005886">
    <property type="term" value="C:plasma membrane"/>
    <property type="evidence" value="ECO:0007669"/>
    <property type="project" value="TreeGrafter"/>
</dbReference>
<keyword evidence="2 5" id="KW-0812">Transmembrane</keyword>
<name>A0AAV2HSQ7_LYMST</name>
<dbReference type="InterPro" id="IPR008952">
    <property type="entry name" value="Tetraspanin_EC2_sf"/>
</dbReference>
<evidence type="ECO:0000256" key="3">
    <source>
        <dbReference type="ARBA" id="ARBA00022989"/>
    </source>
</evidence>
<evidence type="ECO:0000256" key="4">
    <source>
        <dbReference type="ARBA" id="ARBA00023136"/>
    </source>
</evidence>
<keyword evidence="3 5" id="KW-1133">Transmembrane helix</keyword>
<dbReference type="EMBL" id="CAXITT010000245">
    <property type="protein sequence ID" value="CAL1536994.1"/>
    <property type="molecule type" value="Genomic_DNA"/>
</dbReference>
<evidence type="ECO:0000256" key="1">
    <source>
        <dbReference type="ARBA" id="ARBA00004141"/>
    </source>
</evidence>
<keyword evidence="4 5" id="KW-0472">Membrane</keyword>
<gene>
    <name evidence="6" type="ORF">GSLYS_00010907001</name>
</gene>
<keyword evidence="7" id="KW-1185">Reference proteome</keyword>
<comment type="caution">
    <text evidence="6">The sequence shown here is derived from an EMBL/GenBank/DDBJ whole genome shotgun (WGS) entry which is preliminary data.</text>
</comment>
<evidence type="ECO:0000313" key="6">
    <source>
        <dbReference type="EMBL" id="CAL1536994.1"/>
    </source>
</evidence>
<evidence type="ECO:0008006" key="8">
    <source>
        <dbReference type="Google" id="ProtNLM"/>
    </source>
</evidence>
<dbReference type="AlphaFoldDB" id="A0AAV2HSQ7"/>
<dbReference type="PANTHER" id="PTHR19282:SF431">
    <property type="entry name" value="TETRASPANIN 26A, ISOFORM B-RELATED"/>
    <property type="match status" value="1"/>
</dbReference>
<protein>
    <recommendedName>
        <fullName evidence="8">Tetraspanin</fullName>
    </recommendedName>
</protein>
<dbReference type="Proteomes" id="UP001497497">
    <property type="component" value="Unassembled WGS sequence"/>
</dbReference>
<dbReference type="PANTHER" id="PTHR19282">
    <property type="entry name" value="TETRASPANIN"/>
    <property type="match status" value="1"/>
</dbReference>
<feature type="transmembrane region" description="Helical" evidence="5">
    <location>
        <begin position="105"/>
        <end position="127"/>
    </location>
</feature>
<organism evidence="6 7">
    <name type="scientific">Lymnaea stagnalis</name>
    <name type="common">Great pond snail</name>
    <name type="synonym">Helix stagnalis</name>
    <dbReference type="NCBI Taxonomy" id="6523"/>
    <lineage>
        <taxon>Eukaryota</taxon>
        <taxon>Metazoa</taxon>
        <taxon>Spiralia</taxon>
        <taxon>Lophotrochozoa</taxon>
        <taxon>Mollusca</taxon>
        <taxon>Gastropoda</taxon>
        <taxon>Heterobranchia</taxon>
        <taxon>Euthyneura</taxon>
        <taxon>Panpulmonata</taxon>
        <taxon>Hygrophila</taxon>
        <taxon>Lymnaeoidea</taxon>
        <taxon>Lymnaeidae</taxon>
        <taxon>Lymnaea</taxon>
    </lineage>
</organism>
<evidence type="ECO:0000256" key="2">
    <source>
        <dbReference type="ARBA" id="ARBA00022692"/>
    </source>
</evidence>
<dbReference type="Gene3D" id="1.10.1450.10">
    <property type="entry name" value="Tetraspanin"/>
    <property type="match status" value="1"/>
</dbReference>
<reference evidence="6 7" key="1">
    <citation type="submission" date="2024-04" db="EMBL/GenBank/DDBJ databases">
        <authorList>
            <consortium name="Genoscope - CEA"/>
            <person name="William W."/>
        </authorList>
    </citation>
    <scope>NUCLEOTIDE SEQUENCE [LARGE SCALE GENOMIC DNA]</scope>
</reference>
<sequence>MKDAVTNYDRDLDIARDEALDYLQREFSCCGGSSYSDWESNRYFNCNSFVSPSCCGVPSSCCIKSRDEHCGDGVRSRSEESAAVVIYTQGCIVSVMRVFKDNVTVVAAISFSICLIEIICLILANVISRHIVLHRKLIS</sequence>
<dbReference type="InterPro" id="IPR018499">
    <property type="entry name" value="Tetraspanin/Peripherin"/>
</dbReference>
<evidence type="ECO:0000313" key="7">
    <source>
        <dbReference type="Proteomes" id="UP001497497"/>
    </source>
</evidence>
<evidence type="ECO:0000256" key="5">
    <source>
        <dbReference type="SAM" id="Phobius"/>
    </source>
</evidence>
<comment type="subcellular location">
    <subcellularLocation>
        <location evidence="1">Membrane</location>
        <topology evidence="1">Multi-pass membrane protein</topology>
    </subcellularLocation>
</comment>
<dbReference type="SUPFAM" id="SSF48652">
    <property type="entry name" value="Tetraspanin"/>
    <property type="match status" value="1"/>
</dbReference>
<dbReference type="Pfam" id="PF00335">
    <property type="entry name" value="Tetraspanin"/>
    <property type="match status" value="1"/>
</dbReference>